<proteinExistence type="predicted"/>
<keyword evidence="1" id="KW-0472">Membrane</keyword>
<accession>A0A1G8MEY8</accession>
<dbReference type="EMBL" id="FNCZ01000028">
    <property type="protein sequence ID" value="SDI66415.1"/>
    <property type="molecule type" value="Genomic_DNA"/>
</dbReference>
<evidence type="ECO:0000313" key="3">
    <source>
        <dbReference type="Proteomes" id="UP000199492"/>
    </source>
</evidence>
<dbReference type="RefSeq" id="WP_139181121.1">
    <property type="nucleotide sequence ID" value="NZ_FNCZ01000028.1"/>
</dbReference>
<dbReference type="STRING" id="262004.SAMN04489796_1281"/>
<evidence type="ECO:0000313" key="2">
    <source>
        <dbReference type="EMBL" id="SDI66415.1"/>
    </source>
</evidence>
<protein>
    <submittedName>
        <fullName evidence="2">Uncharacterized protein</fullName>
    </submittedName>
</protein>
<dbReference type="AlphaFoldDB" id="A0A1G8MEY8"/>
<keyword evidence="3" id="KW-1185">Reference proteome</keyword>
<feature type="transmembrane region" description="Helical" evidence="1">
    <location>
        <begin position="12"/>
        <end position="32"/>
    </location>
</feature>
<dbReference type="Proteomes" id="UP000199492">
    <property type="component" value="Unassembled WGS sequence"/>
</dbReference>
<sequence length="156" mass="18762">MYFQIQVFRNTIINWLIPASIIIVVAVLSYLMDFKNYKRTYNYSGIGLYLYSLMHYIIGFGFIVCSIFMLTNYYFADENLKTESYEIVDRTWIQGTGTKYHYGEKQPVFTINYKGKEKELIFFAEYYDKMDFYKTVEFETRKGFFGFDILENKKLN</sequence>
<keyword evidence="1" id="KW-1133">Transmembrane helix</keyword>
<name>A0A1G8MEY8_9FLAO</name>
<keyword evidence="1" id="KW-0812">Transmembrane</keyword>
<feature type="transmembrane region" description="Helical" evidence="1">
    <location>
        <begin position="53"/>
        <end position="75"/>
    </location>
</feature>
<dbReference type="OrthoDB" id="798330at2"/>
<organism evidence="2 3">
    <name type="scientific">Winogradskyella thalassocola</name>
    <dbReference type="NCBI Taxonomy" id="262004"/>
    <lineage>
        <taxon>Bacteria</taxon>
        <taxon>Pseudomonadati</taxon>
        <taxon>Bacteroidota</taxon>
        <taxon>Flavobacteriia</taxon>
        <taxon>Flavobacteriales</taxon>
        <taxon>Flavobacteriaceae</taxon>
        <taxon>Winogradskyella</taxon>
    </lineage>
</organism>
<gene>
    <name evidence="2" type="ORF">SAMN04489796_1281</name>
</gene>
<evidence type="ECO:0000256" key="1">
    <source>
        <dbReference type="SAM" id="Phobius"/>
    </source>
</evidence>
<reference evidence="3" key="1">
    <citation type="submission" date="2016-10" db="EMBL/GenBank/DDBJ databases">
        <authorList>
            <person name="Varghese N."/>
            <person name="Submissions S."/>
        </authorList>
    </citation>
    <scope>NUCLEOTIDE SEQUENCE [LARGE SCALE GENOMIC DNA]</scope>
    <source>
        <strain evidence="3">DSM 15363</strain>
    </source>
</reference>